<sequence length="92" mass="10889">MDECVICEREVETTRHHLIPKNRKESPIVPVCGSCHRQIHAVFTNHELKHRFNTVTALKESEEMRKFAAWIRKTNKRHVAVDETKRVSDWRG</sequence>
<dbReference type="Proteomes" id="UP000011566">
    <property type="component" value="Unassembled WGS sequence"/>
</dbReference>
<dbReference type="RefSeq" id="WP_007692783.1">
    <property type="nucleotide sequence ID" value="NZ_AJRK01000357.1"/>
</dbReference>
<comment type="caution">
    <text evidence="1">The sequence shown here is derived from an EMBL/GenBank/DDBJ whole genome shotgun (WGS) entry which is preliminary data.</text>
</comment>
<name>M0LZC6_9EURY</name>
<dbReference type="PANTHER" id="PTHR37827:SF1">
    <property type="entry name" value="HNH DOMAIN-CONTAINING PROTEIN"/>
    <property type="match status" value="1"/>
</dbReference>
<gene>
    <name evidence="1" type="ORF">C447_08263</name>
</gene>
<dbReference type="eggNOG" id="arCOG03898">
    <property type="taxonomic scope" value="Archaea"/>
</dbReference>
<evidence type="ECO:0008006" key="3">
    <source>
        <dbReference type="Google" id="ProtNLM"/>
    </source>
</evidence>
<reference evidence="1 2" key="1">
    <citation type="journal article" date="2014" name="PLoS Genet.">
        <title>Phylogenetically driven sequencing of extremely halophilic archaea reveals strategies for static and dynamic osmo-response.</title>
        <authorList>
            <person name="Becker E.A."/>
            <person name="Seitzer P.M."/>
            <person name="Tritt A."/>
            <person name="Larsen D."/>
            <person name="Krusor M."/>
            <person name="Yao A.I."/>
            <person name="Wu D."/>
            <person name="Madern D."/>
            <person name="Eisen J.A."/>
            <person name="Darling A.E."/>
            <person name="Facciotti M.T."/>
        </authorList>
    </citation>
    <scope>NUCLEOTIDE SEQUENCE [LARGE SCALE GENOMIC DNA]</scope>
    <source>
        <strain evidence="1 2">100A6</strain>
    </source>
</reference>
<evidence type="ECO:0000313" key="2">
    <source>
        <dbReference type="Proteomes" id="UP000011566"/>
    </source>
</evidence>
<dbReference type="PANTHER" id="PTHR37827">
    <property type="entry name" value="TUDOR DOMAIN-CONTAINING PROTEIN"/>
    <property type="match status" value="1"/>
</dbReference>
<evidence type="ECO:0000313" key="1">
    <source>
        <dbReference type="EMBL" id="EMA38801.1"/>
    </source>
</evidence>
<dbReference type="OrthoDB" id="321068at2157"/>
<dbReference type="PATRIC" id="fig|1132509.6.peg.1871"/>
<accession>M0LZC6</accession>
<proteinExistence type="predicted"/>
<organism evidence="1 2">
    <name type="scientific">Halococcus hamelinensis 100A6</name>
    <dbReference type="NCBI Taxonomy" id="1132509"/>
    <lineage>
        <taxon>Archaea</taxon>
        <taxon>Methanobacteriati</taxon>
        <taxon>Methanobacteriota</taxon>
        <taxon>Stenosarchaea group</taxon>
        <taxon>Halobacteria</taxon>
        <taxon>Halobacteriales</taxon>
        <taxon>Halococcaceae</taxon>
        <taxon>Halococcus</taxon>
    </lineage>
</organism>
<dbReference type="AlphaFoldDB" id="M0LZC6"/>
<protein>
    <recommendedName>
        <fullName evidence="3">HNH endonuclease</fullName>
    </recommendedName>
</protein>
<dbReference type="EMBL" id="AOMB01000023">
    <property type="protein sequence ID" value="EMA38801.1"/>
    <property type="molecule type" value="Genomic_DNA"/>
</dbReference>
<keyword evidence="2" id="KW-1185">Reference proteome</keyword>